<sequence length="33" mass="4058">MFEYYYDRIAYARGLSHHDHMLMEDLVKACHKL</sequence>
<organism evidence="1">
    <name type="scientific">marine metagenome</name>
    <dbReference type="NCBI Taxonomy" id="408172"/>
    <lineage>
        <taxon>unclassified sequences</taxon>
        <taxon>metagenomes</taxon>
        <taxon>ecological metagenomes</taxon>
    </lineage>
</organism>
<dbReference type="AlphaFoldDB" id="A0A382M592"/>
<proteinExistence type="predicted"/>
<dbReference type="EMBL" id="UINC01090836">
    <property type="protein sequence ID" value="SVC43125.1"/>
    <property type="molecule type" value="Genomic_DNA"/>
</dbReference>
<reference evidence="1" key="1">
    <citation type="submission" date="2018-05" db="EMBL/GenBank/DDBJ databases">
        <authorList>
            <person name="Lanie J.A."/>
            <person name="Ng W.-L."/>
            <person name="Kazmierczak K.M."/>
            <person name="Andrzejewski T.M."/>
            <person name="Davidsen T.M."/>
            <person name="Wayne K.J."/>
            <person name="Tettelin H."/>
            <person name="Glass J.I."/>
            <person name="Rusch D."/>
            <person name="Podicherti R."/>
            <person name="Tsui H.-C.T."/>
            <person name="Winkler M.E."/>
        </authorList>
    </citation>
    <scope>NUCLEOTIDE SEQUENCE</scope>
</reference>
<evidence type="ECO:0000313" key="1">
    <source>
        <dbReference type="EMBL" id="SVC43125.1"/>
    </source>
</evidence>
<feature type="non-terminal residue" evidence="1">
    <location>
        <position position="33"/>
    </location>
</feature>
<protein>
    <submittedName>
        <fullName evidence="1">Uncharacterized protein</fullName>
    </submittedName>
</protein>
<accession>A0A382M592</accession>
<name>A0A382M592_9ZZZZ</name>
<gene>
    <name evidence="1" type="ORF">METZ01_LOCUS295979</name>
</gene>